<dbReference type="NCBIfam" id="TIGR01777">
    <property type="entry name" value="yfcH"/>
    <property type="match status" value="1"/>
</dbReference>
<protein>
    <submittedName>
        <fullName evidence="4">TIGR01777 family protein</fullName>
    </submittedName>
</protein>
<gene>
    <name evidence="4" type="ORF">DS079_05035</name>
</gene>
<evidence type="ECO:0000259" key="3">
    <source>
        <dbReference type="Pfam" id="PF08338"/>
    </source>
</evidence>
<comment type="caution">
    <text evidence="4">The sequence shown here is derived from an EMBL/GenBank/DDBJ whole genome shotgun (WGS) entry which is preliminary data.</text>
</comment>
<accession>A0A3R8QQ71</accession>
<dbReference type="InterPro" id="IPR010099">
    <property type="entry name" value="SDR39U1"/>
</dbReference>
<dbReference type="GeneID" id="78120397"/>
<dbReference type="Pfam" id="PF01370">
    <property type="entry name" value="Epimerase"/>
    <property type="match status" value="1"/>
</dbReference>
<sequence>MRIETRYHLEHPRDEVNAWLERPGALTRLTPPGLATAEDAAEGGTRQGRLVGVRLGPTLLPQPLRPRWLLRHADATAPFDFADQQVRGPWRTWRHEHAVEQSRSGAAVHDRLEVELPRRLERWEPRVGELVRGVLHFRARQLREDLAFHAARAGRRPLTVAIAGSSGLIGSQLAALLRTGGHTVRPLVRRAAAAPGEISWDPQGGRLDPADLEGVDVVVNLGGRSIATRWTAPARAEIRASRLAGTTLLSRTLAGMADGPTALVQASAIGYYGPRRPGEKLVEDSGPGEGFLAEVVRDWEAATTPAREAGLRVALLRTGLVLSDGGGSLLPQLPLFLAGVGGRLTARDAAISWISLDDMVRAYAHVILSSTAAGPLNTVAPGTVTAGEFARALGRVLHRPALLPVPAAGPALLLGCAGADELIRTDQDVSDDRLRRSGFEPAHPELEHALRHLLRQMPAEGEE</sequence>
<name>A0A3R8QQ71_9MICO</name>
<dbReference type="InterPro" id="IPR001509">
    <property type="entry name" value="Epimerase_deHydtase"/>
</dbReference>
<evidence type="ECO:0000313" key="5">
    <source>
        <dbReference type="Proteomes" id="UP000274327"/>
    </source>
</evidence>
<dbReference type="InterPro" id="IPR013549">
    <property type="entry name" value="DUF1731"/>
</dbReference>
<dbReference type="PANTHER" id="PTHR11092:SF0">
    <property type="entry name" value="EPIMERASE FAMILY PROTEIN SDR39U1"/>
    <property type="match status" value="1"/>
</dbReference>
<dbReference type="Gene3D" id="3.30.530.20">
    <property type="match status" value="1"/>
</dbReference>
<dbReference type="RefSeq" id="WP_126985411.1">
    <property type="nucleotide sequence ID" value="NZ_ML133852.1"/>
</dbReference>
<comment type="similarity">
    <text evidence="1">Belongs to the NAD(P)-dependent epimerase/dehydratase family. SDR39U1 subfamily.</text>
</comment>
<dbReference type="PANTHER" id="PTHR11092">
    <property type="entry name" value="SUGAR NUCLEOTIDE EPIMERASE RELATED"/>
    <property type="match status" value="1"/>
</dbReference>
<dbReference type="SUPFAM" id="SSF55961">
    <property type="entry name" value="Bet v1-like"/>
    <property type="match status" value="1"/>
</dbReference>
<dbReference type="Gene3D" id="3.40.50.720">
    <property type="entry name" value="NAD(P)-binding Rossmann-like Domain"/>
    <property type="match status" value="1"/>
</dbReference>
<dbReference type="EMBL" id="QOCI01000002">
    <property type="protein sequence ID" value="RRR19618.1"/>
    <property type="molecule type" value="Genomic_DNA"/>
</dbReference>
<dbReference type="Pfam" id="PF08338">
    <property type="entry name" value="DUF1731"/>
    <property type="match status" value="1"/>
</dbReference>
<evidence type="ECO:0000259" key="2">
    <source>
        <dbReference type="Pfam" id="PF01370"/>
    </source>
</evidence>
<dbReference type="InterPro" id="IPR023393">
    <property type="entry name" value="START-like_dom_sf"/>
</dbReference>
<reference evidence="4 5" key="1">
    <citation type="submission" date="2018-07" db="EMBL/GenBank/DDBJ databases">
        <title>Brachybacteriurn paraconglorneratum KCTC 9916.</title>
        <authorList>
            <person name="Li Y."/>
        </authorList>
    </citation>
    <scope>NUCLEOTIDE SEQUENCE [LARGE SCALE GENOMIC DNA]</scope>
    <source>
        <strain evidence="4 5">KCTC 9916</strain>
    </source>
</reference>
<dbReference type="AlphaFoldDB" id="A0A3R8QQ71"/>
<dbReference type="SUPFAM" id="SSF51735">
    <property type="entry name" value="NAD(P)-binding Rossmann-fold domains"/>
    <property type="match status" value="1"/>
</dbReference>
<feature type="domain" description="NAD-dependent epimerase/dehydratase" evidence="2">
    <location>
        <begin position="161"/>
        <end position="369"/>
    </location>
</feature>
<organism evidence="4 5">
    <name type="scientific">Brachybacterium paraconglomeratum</name>
    <dbReference type="NCBI Taxonomy" id="173362"/>
    <lineage>
        <taxon>Bacteria</taxon>
        <taxon>Bacillati</taxon>
        <taxon>Actinomycetota</taxon>
        <taxon>Actinomycetes</taxon>
        <taxon>Micrococcales</taxon>
        <taxon>Dermabacteraceae</taxon>
        <taxon>Brachybacterium</taxon>
    </lineage>
</organism>
<evidence type="ECO:0000313" key="4">
    <source>
        <dbReference type="EMBL" id="RRR19618.1"/>
    </source>
</evidence>
<feature type="domain" description="DUF1731" evidence="3">
    <location>
        <begin position="405"/>
        <end position="453"/>
    </location>
</feature>
<evidence type="ECO:0000256" key="1">
    <source>
        <dbReference type="ARBA" id="ARBA00009353"/>
    </source>
</evidence>
<keyword evidence="5" id="KW-1185">Reference proteome</keyword>
<proteinExistence type="inferred from homology"/>
<dbReference type="InterPro" id="IPR036291">
    <property type="entry name" value="NAD(P)-bd_dom_sf"/>
</dbReference>
<dbReference type="Proteomes" id="UP000274327">
    <property type="component" value="Unassembled WGS sequence"/>
</dbReference>